<dbReference type="GO" id="GO:0065002">
    <property type="term" value="P:intracellular protein transmembrane transport"/>
    <property type="evidence" value="ECO:0007669"/>
    <property type="project" value="UniProtKB-UniRule"/>
</dbReference>
<dbReference type="GO" id="GO:0043952">
    <property type="term" value="P:protein transport by the Sec complex"/>
    <property type="evidence" value="ECO:0007669"/>
    <property type="project" value="UniProtKB-UniRule"/>
</dbReference>
<comment type="subcellular location">
    <subcellularLocation>
        <location evidence="10">Cell membrane</location>
        <topology evidence="10">Multi-pass membrane protein</topology>
    </subcellularLocation>
    <subcellularLocation>
        <location evidence="1 12">Membrane</location>
        <topology evidence="1 12">Multi-pass membrane protein</topology>
    </subcellularLocation>
</comment>
<organism evidence="14 15">
    <name type="scientific">Sphaerimonospora thailandensis</name>
    <dbReference type="NCBI Taxonomy" id="795644"/>
    <lineage>
        <taxon>Bacteria</taxon>
        <taxon>Bacillati</taxon>
        <taxon>Actinomycetota</taxon>
        <taxon>Actinomycetes</taxon>
        <taxon>Streptosporangiales</taxon>
        <taxon>Streptosporangiaceae</taxon>
        <taxon>Sphaerimonospora</taxon>
    </lineage>
</organism>
<proteinExistence type="inferred from homology"/>
<dbReference type="PANTHER" id="PTHR10906">
    <property type="entry name" value="SECY/SEC61-ALPHA FAMILY MEMBER"/>
    <property type="match status" value="1"/>
</dbReference>
<evidence type="ECO:0000256" key="1">
    <source>
        <dbReference type="ARBA" id="ARBA00004141"/>
    </source>
</evidence>
<evidence type="ECO:0000256" key="6">
    <source>
        <dbReference type="ARBA" id="ARBA00022989"/>
    </source>
</evidence>
<evidence type="ECO:0000256" key="13">
    <source>
        <dbReference type="RuleBase" id="RU004349"/>
    </source>
</evidence>
<sequence>MLTAITRAFRTPDLRKKLLFTLGIIVLFRLGSVLPTPGVNSENVAKALEQAQAGESNNIYGMVQLFSGGALLRLSVFALGIMPYITASIILQLLVVVIPRLEALKKEGQAGTAKITQYTRYLTIGLAVLQSTAFVALARSGQLFPNSNLPVLLSNDVFPLVTMVITMTAGTAVIMWLGELITDRGIGNGMSVLIFAQVIAVFPAELINIYRLSPFKFAVVMITGIAMIAFVVFIEQAQRRVPVQYAKRMVGRRMYGGTSTYIPLKVNQAGIIPVIFASSLMYLPQLAVTMWGNSEKPNVVVEWLAQNLMQGDHPVYASVYFLLIIFFTYFYVSITFNPTEVADNMKKYGGFIPGIRPGRPTAEYLGFVLNRLTATGAPYLGFISLIPVVALGAVGASANFPFGGTSILIMVGVGLDTVKQIESQLQQRNYEGFLR</sequence>
<comment type="subunit">
    <text evidence="10">Component of the Sec protein translocase complex. Heterotrimer consisting of SecY, SecE and SecG subunits. The heterotrimers can form oligomers, although 1 heterotrimer is thought to be able to translocate proteins. Interacts with the ribosome. Interacts with SecDF, and other proteins may be involved. Interacts with SecA.</text>
</comment>
<dbReference type="Pfam" id="PF00344">
    <property type="entry name" value="SecY"/>
    <property type="match status" value="1"/>
</dbReference>
<feature type="transmembrane region" description="Helical" evidence="10">
    <location>
        <begin position="215"/>
        <end position="234"/>
    </location>
</feature>
<protein>
    <recommendedName>
        <fullName evidence="9 10">Protein translocase subunit SecY</fullName>
    </recommendedName>
</protein>
<dbReference type="PROSITE" id="PS00755">
    <property type="entry name" value="SECY_1"/>
    <property type="match status" value="1"/>
</dbReference>
<feature type="transmembrane region" description="Helical" evidence="10">
    <location>
        <begin position="377"/>
        <end position="394"/>
    </location>
</feature>
<evidence type="ECO:0000313" key="14">
    <source>
        <dbReference type="EMBL" id="GIH69646.1"/>
    </source>
</evidence>
<evidence type="ECO:0000256" key="12">
    <source>
        <dbReference type="RuleBase" id="RU003484"/>
    </source>
</evidence>
<dbReference type="EMBL" id="BOOG01000016">
    <property type="protein sequence ID" value="GIH69646.1"/>
    <property type="molecule type" value="Genomic_DNA"/>
</dbReference>
<feature type="transmembrane region" description="Helical" evidence="10">
    <location>
        <begin position="157"/>
        <end position="178"/>
    </location>
</feature>
<evidence type="ECO:0000256" key="8">
    <source>
        <dbReference type="ARBA" id="ARBA00023136"/>
    </source>
</evidence>
<accession>A0A8J3VZ88</accession>
<dbReference type="InterPro" id="IPR002208">
    <property type="entry name" value="SecY/SEC61-alpha"/>
</dbReference>
<dbReference type="SUPFAM" id="SSF103491">
    <property type="entry name" value="Preprotein translocase SecY subunit"/>
    <property type="match status" value="1"/>
</dbReference>
<dbReference type="Proteomes" id="UP000610966">
    <property type="component" value="Unassembled WGS sequence"/>
</dbReference>
<dbReference type="InterPro" id="IPR026593">
    <property type="entry name" value="SecY"/>
</dbReference>
<keyword evidence="10" id="KW-1003">Cell membrane</keyword>
<keyword evidence="15" id="KW-1185">Reference proteome</keyword>
<dbReference type="PIRSF" id="PIRSF004557">
    <property type="entry name" value="SecY"/>
    <property type="match status" value="1"/>
</dbReference>
<feature type="transmembrane region" description="Helical" evidence="10">
    <location>
        <begin position="70"/>
        <end position="97"/>
    </location>
</feature>
<keyword evidence="6 10" id="KW-1133">Transmembrane helix</keyword>
<dbReference type="FunFam" id="1.10.3370.10:FF:000001">
    <property type="entry name" value="Preprotein translocase subunit SecY"/>
    <property type="match status" value="1"/>
</dbReference>
<feature type="transmembrane region" description="Helical" evidence="10">
    <location>
        <begin position="118"/>
        <end position="137"/>
    </location>
</feature>
<dbReference type="PRINTS" id="PR00303">
    <property type="entry name" value="SECYTRNLCASE"/>
</dbReference>
<dbReference type="Gene3D" id="1.10.3370.10">
    <property type="entry name" value="SecY subunit domain"/>
    <property type="match status" value="1"/>
</dbReference>
<feature type="transmembrane region" description="Helical" evidence="10">
    <location>
        <begin position="313"/>
        <end position="332"/>
    </location>
</feature>
<feature type="transmembrane region" description="Helical" evidence="10">
    <location>
        <begin position="400"/>
        <end position="418"/>
    </location>
</feature>
<dbReference type="PROSITE" id="PS00756">
    <property type="entry name" value="SECY_2"/>
    <property type="match status" value="1"/>
</dbReference>
<reference evidence="14" key="1">
    <citation type="submission" date="2021-01" db="EMBL/GenBank/DDBJ databases">
        <title>Whole genome shotgun sequence of Sphaerimonospora thailandensis NBRC 107569.</title>
        <authorList>
            <person name="Komaki H."/>
            <person name="Tamura T."/>
        </authorList>
    </citation>
    <scope>NUCLEOTIDE SEQUENCE</scope>
    <source>
        <strain evidence="14">NBRC 107569</strain>
    </source>
</reference>
<evidence type="ECO:0000256" key="9">
    <source>
        <dbReference type="ARBA" id="ARBA00039733"/>
    </source>
</evidence>
<keyword evidence="3 10" id="KW-0813">Transport</keyword>
<feature type="transmembrane region" description="Helical" evidence="10">
    <location>
        <begin position="190"/>
        <end position="209"/>
    </location>
</feature>
<keyword evidence="4 10" id="KW-0812">Transmembrane</keyword>
<evidence type="ECO:0000256" key="10">
    <source>
        <dbReference type="HAMAP-Rule" id="MF_01465"/>
    </source>
</evidence>
<keyword evidence="7 10" id="KW-0811">Translocation</keyword>
<evidence type="ECO:0000256" key="3">
    <source>
        <dbReference type="ARBA" id="ARBA00022448"/>
    </source>
</evidence>
<evidence type="ECO:0000256" key="5">
    <source>
        <dbReference type="ARBA" id="ARBA00022927"/>
    </source>
</evidence>
<name>A0A8J3VZ88_9ACTN</name>
<dbReference type="GO" id="GO:0005886">
    <property type="term" value="C:plasma membrane"/>
    <property type="evidence" value="ECO:0007669"/>
    <property type="project" value="UniProtKB-SubCell"/>
</dbReference>
<gene>
    <name evidence="10 14" type="primary">secY</name>
    <name evidence="14" type="ORF">Mth01_18990</name>
</gene>
<dbReference type="RefSeq" id="WP_204014740.1">
    <property type="nucleotide sequence ID" value="NZ_BOOG01000016.1"/>
</dbReference>
<dbReference type="InterPro" id="IPR023201">
    <property type="entry name" value="SecY_dom_sf"/>
</dbReference>
<evidence type="ECO:0000256" key="4">
    <source>
        <dbReference type="ARBA" id="ARBA00022692"/>
    </source>
</evidence>
<dbReference type="AlphaFoldDB" id="A0A8J3VZ88"/>
<comment type="caution">
    <text evidence="10">Lacks conserved residue(s) required for the propagation of feature annotation.</text>
</comment>
<keyword evidence="8 10" id="KW-0472">Membrane</keyword>
<dbReference type="NCBIfam" id="TIGR00967">
    <property type="entry name" value="3a0501s007"/>
    <property type="match status" value="1"/>
</dbReference>
<comment type="caution">
    <text evidence="14">The sequence shown here is derived from an EMBL/GenBank/DDBJ whole genome shotgun (WGS) entry which is preliminary data.</text>
</comment>
<comment type="similarity">
    <text evidence="2 10 13">Belongs to the SecY/SEC61-alpha family.</text>
</comment>
<dbReference type="HAMAP" id="MF_01465">
    <property type="entry name" value="SecY"/>
    <property type="match status" value="1"/>
</dbReference>
<evidence type="ECO:0000313" key="15">
    <source>
        <dbReference type="Proteomes" id="UP000610966"/>
    </source>
</evidence>
<dbReference type="InterPro" id="IPR030659">
    <property type="entry name" value="SecY_CS"/>
</dbReference>
<evidence type="ECO:0000256" key="11">
    <source>
        <dbReference type="RuleBase" id="RU000537"/>
    </source>
</evidence>
<evidence type="ECO:0000256" key="7">
    <source>
        <dbReference type="ARBA" id="ARBA00023010"/>
    </source>
</evidence>
<dbReference type="GO" id="GO:0006605">
    <property type="term" value="P:protein targeting"/>
    <property type="evidence" value="ECO:0007669"/>
    <property type="project" value="UniProtKB-UniRule"/>
</dbReference>
<keyword evidence="5 10" id="KW-0653">Protein transport</keyword>
<comment type="function">
    <text evidence="10 11">The central subunit of the protein translocation channel SecYEG. Consists of two halves formed by TMs 1-5 and 6-10. These two domains form a lateral gate at the front which open onto the bilayer between TMs 2 and 7, and are clamped together by SecE at the back. The channel is closed by both a pore ring composed of hydrophobic SecY resides and a short helix (helix 2A) on the extracellular side of the membrane which forms a plug. The plug probably moves laterally to allow the channel to open. The ring and the pore may move independently.</text>
</comment>
<evidence type="ECO:0000256" key="2">
    <source>
        <dbReference type="ARBA" id="ARBA00005751"/>
    </source>
</evidence>